<organism evidence="1 2">
    <name type="scientific">Dictyocaulus viviparus</name>
    <name type="common">Bovine lungworm</name>
    <dbReference type="NCBI Taxonomy" id="29172"/>
    <lineage>
        <taxon>Eukaryota</taxon>
        <taxon>Metazoa</taxon>
        <taxon>Ecdysozoa</taxon>
        <taxon>Nematoda</taxon>
        <taxon>Chromadorea</taxon>
        <taxon>Rhabditida</taxon>
        <taxon>Rhabditina</taxon>
        <taxon>Rhabditomorpha</taxon>
        <taxon>Strongyloidea</taxon>
        <taxon>Metastrongylidae</taxon>
        <taxon>Dictyocaulus</taxon>
    </lineage>
</organism>
<evidence type="ECO:0000313" key="1">
    <source>
        <dbReference type="EMBL" id="KJH40567.1"/>
    </source>
</evidence>
<gene>
    <name evidence="1" type="ORF">DICVIV_13474</name>
</gene>
<reference evidence="1 2" key="1">
    <citation type="submission" date="2013-11" db="EMBL/GenBank/DDBJ databases">
        <title>Draft genome of the bovine lungworm Dictyocaulus viviparus.</title>
        <authorList>
            <person name="Mitreva M."/>
        </authorList>
    </citation>
    <scope>NUCLEOTIDE SEQUENCE [LARGE SCALE GENOMIC DNA]</scope>
    <source>
        <strain evidence="1 2">HannoverDv2000</strain>
    </source>
</reference>
<keyword evidence="2" id="KW-1185">Reference proteome</keyword>
<accession>A0A0D8X9X3</accession>
<dbReference type="Proteomes" id="UP000053766">
    <property type="component" value="Unassembled WGS sequence"/>
</dbReference>
<evidence type="ECO:0000313" key="2">
    <source>
        <dbReference type="Proteomes" id="UP000053766"/>
    </source>
</evidence>
<protein>
    <submittedName>
        <fullName evidence="1">Uncharacterized protein</fullName>
    </submittedName>
</protein>
<reference evidence="2" key="2">
    <citation type="journal article" date="2016" name="Sci. Rep.">
        <title>Dictyocaulus viviparus genome, variome and transcriptome elucidate lungworm biology and support future intervention.</title>
        <authorList>
            <person name="McNulty S.N."/>
            <person name="Strube C."/>
            <person name="Rosa B.A."/>
            <person name="Martin J.C."/>
            <person name="Tyagi R."/>
            <person name="Choi Y.J."/>
            <person name="Wang Q."/>
            <person name="Hallsworth Pepin K."/>
            <person name="Zhang X."/>
            <person name="Ozersky P."/>
            <person name="Wilson R.K."/>
            <person name="Sternberg P.W."/>
            <person name="Gasser R.B."/>
            <person name="Mitreva M."/>
        </authorList>
    </citation>
    <scope>NUCLEOTIDE SEQUENCE [LARGE SCALE GENOMIC DNA]</scope>
    <source>
        <strain evidence="2">HannoverDv2000</strain>
    </source>
</reference>
<dbReference type="AlphaFoldDB" id="A0A0D8X9X3"/>
<sequence length="101" mass="11893">MLNDRHFRKTSSGMVEPLRDIDRNDPVSNELLTLKYVLEFLNRIIEKYESDMLLIEAKNESSCEAILNVFLVMSNVNESKLNIFLGKDISYFKMNRKMSKR</sequence>
<name>A0A0D8X9X3_DICVI</name>
<proteinExistence type="predicted"/>
<dbReference type="EMBL" id="KN717110">
    <property type="protein sequence ID" value="KJH40567.1"/>
    <property type="molecule type" value="Genomic_DNA"/>
</dbReference>